<reference evidence="4" key="1">
    <citation type="journal article" date="2019" name="Gigascience">
        <title>De novo genome assembly of the endangered Acer yangbiense, a plant species with extremely small populations endemic to Yunnan Province, China.</title>
        <authorList>
            <person name="Yang J."/>
            <person name="Wariss H.M."/>
            <person name="Tao L."/>
            <person name="Zhang R."/>
            <person name="Yun Q."/>
            <person name="Hollingsworth P."/>
            <person name="Dao Z."/>
            <person name="Luo G."/>
            <person name="Guo H."/>
            <person name="Ma Y."/>
            <person name="Sun W."/>
        </authorList>
    </citation>
    <scope>NUCLEOTIDE SEQUENCE [LARGE SCALE GENOMIC DNA]</scope>
    <source>
        <strain evidence="4">cv. Malutang</strain>
    </source>
</reference>
<sequence length="361" mass="39778">MQLLCRVTTLTWAHSISPCPSLHSPTQPFSLLFFRGVRPKDSEFRVVLMIPRRLLYGNQMTVSITGATGFVGRRLVQRLQADNHQVRVLTRSRSNAELIFPDKVFPGIVIAEEPEWKNCIQGSTAVVNLAGMPISTRWSSEIKKEIKQSRIRVTSKVVDIINESPEGVRPSVLVSATAVGYYGTSETQVFDESSPSGNDYLAEVCREWEGTALQVNKDVRLALIRIGVVLGKDGGALAKMIPLFMMFAGGPVGSGKQWFSWIHLEDLVNLIYEALSNPSYQGVINGTAPNPVRFSEMCDQLGSALGRPSWLPVPDFALKAVLGEGATVVLEGQRVVPTRAKELGFPFKFRYVKDALNSILS</sequence>
<dbReference type="AlphaFoldDB" id="A0A5C7I5X5"/>
<keyword evidence="4" id="KW-1185">Reference proteome</keyword>
<evidence type="ECO:0000313" key="3">
    <source>
        <dbReference type="EMBL" id="TXG64661.1"/>
    </source>
</evidence>
<dbReference type="Gene3D" id="3.40.50.720">
    <property type="entry name" value="NAD(P)-binding Rossmann-like Domain"/>
    <property type="match status" value="1"/>
</dbReference>
<dbReference type="Proteomes" id="UP000323000">
    <property type="component" value="Chromosome 4"/>
</dbReference>
<accession>A0A5C7I5X5</accession>
<dbReference type="InterPro" id="IPR036291">
    <property type="entry name" value="NAD(P)-bd_dom_sf"/>
</dbReference>
<dbReference type="Pfam" id="PF01370">
    <property type="entry name" value="Epimerase"/>
    <property type="match status" value="1"/>
</dbReference>
<dbReference type="EMBL" id="VAHF01000004">
    <property type="protein sequence ID" value="TXG64661.1"/>
    <property type="molecule type" value="Genomic_DNA"/>
</dbReference>
<evidence type="ECO:0000259" key="2">
    <source>
        <dbReference type="Pfam" id="PF08338"/>
    </source>
</evidence>
<dbReference type="OrthoDB" id="276721at2759"/>
<proteinExistence type="predicted"/>
<name>A0A5C7I5X5_9ROSI</name>
<evidence type="ECO:0000259" key="1">
    <source>
        <dbReference type="Pfam" id="PF01370"/>
    </source>
</evidence>
<dbReference type="PANTHER" id="PTHR11092:SF0">
    <property type="entry name" value="EPIMERASE FAMILY PROTEIN SDR39U1"/>
    <property type="match status" value="1"/>
</dbReference>
<comment type="caution">
    <text evidence="3">The sequence shown here is derived from an EMBL/GenBank/DDBJ whole genome shotgun (WGS) entry which is preliminary data.</text>
</comment>
<evidence type="ECO:0000313" key="4">
    <source>
        <dbReference type="Proteomes" id="UP000323000"/>
    </source>
</evidence>
<dbReference type="InterPro" id="IPR013549">
    <property type="entry name" value="DUF1731"/>
</dbReference>
<dbReference type="InterPro" id="IPR010099">
    <property type="entry name" value="SDR39U1"/>
</dbReference>
<feature type="domain" description="NAD-dependent epimerase/dehydratase" evidence="1">
    <location>
        <begin position="63"/>
        <end position="279"/>
    </location>
</feature>
<feature type="domain" description="DUF1731" evidence="2">
    <location>
        <begin position="313"/>
        <end position="358"/>
    </location>
</feature>
<dbReference type="CDD" id="cd05242">
    <property type="entry name" value="SDR_a8"/>
    <property type="match status" value="1"/>
</dbReference>
<organism evidence="3 4">
    <name type="scientific">Acer yangbiense</name>
    <dbReference type="NCBI Taxonomy" id="1000413"/>
    <lineage>
        <taxon>Eukaryota</taxon>
        <taxon>Viridiplantae</taxon>
        <taxon>Streptophyta</taxon>
        <taxon>Embryophyta</taxon>
        <taxon>Tracheophyta</taxon>
        <taxon>Spermatophyta</taxon>
        <taxon>Magnoliopsida</taxon>
        <taxon>eudicotyledons</taxon>
        <taxon>Gunneridae</taxon>
        <taxon>Pentapetalae</taxon>
        <taxon>rosids</taxon>
        <taxon>malvids</taxon>
        <taxon>Sapindales</taxon>
        <taxon>Sapindaceae</taxon>
        <taxon>Hippocastanoideae</taxon>
        <taxon>Acereae</taxon>
        <taxon>Acer</taxon>
    </lineage>
</organism>
<protein>
    <recommendedName>
        <fullName evidence="5">DUF1731 domain-containing protein</fullName>
    </recommendedName>
</protein>
<gene>
    <name evidence="3" type="ORF">EZV62_011655</name>
</gene>
<dbReference type="Pfam" id="PF08338">
    <property type="entry name" value="DUF1731"/>
    <property type="match status" value="1"/>
</dbReference>
<dbReference type="NCBIfam" id="TIGR01777">
    <property type="entry name" value="yfcH"/>
    <property type="match status" value="1"/>
</dbReference>
<dbReference type="PANTHER" id="PTHR11092">
    <property type="entry name" value="SUGAR NUCLEOTIDE EPIMERASE RELATED"/>
    <property type="match status" value="1"/>
</dbReference>
<evidence type="ECO:0008006" key="5">
    <source>
        <dbReference type="Google" id="ProtNLM"/>
    </source>
</evidence>
<dbReference type="InterPro" id="IPR001509">
    <property type="entry name" value="Epimerase_deHydtase"/>
</dbReference>
<dbReference type="SUPFAM" id="SSF51735">
    <property type="entry name" value="NAD(P)-binding Rossmann-fold domains"/>
    <property type="match status" value="1"/>
</dbReference>